<evidence type="ECO:0000259" key="4">
    <source>
        <dbReference type="PROSITE" id="PS51175"/>
    </source>
</evidence>
<dbReference type="Gene3D" id="2.60.120.200">
    <property type="match status" value="1"/>
</dbReference>
<dbReference type="PROSITE" id="PS51175">
    <property type="entry name" value="CBM6"/>
    <property type="match status" value="2"/>
</dbReference>
<dbReference type="GO" id="GO:0030246">
    <property type="term" value="F:carbohydrate binding"/>
    <property type="evidence" value="ECO:0007669"/>
    <property type="project" value="InterPro"/>
</dbReference>
<evidence type="ECO:0000256" key="2">
    <source>
        <dbReference type="ARBA" id="ARBA00023157"/>
    </source>
</evidence>
<dbReference type="SMART" id="SM00560">
    <property type="entry name" value="LamGL"/>
    <property type="match status" value="1"/>
</dbReference>
<feature type="domain" description="CBM6" evidence="4">
    <location>
        <begin position="1055"/>
        <end position="1188"/>
    </location>
</feature>
<organism evidence="5 6">
    <name type="scientific">Nocardiopsis aegyptia</name>
    <dbReference type="NCBI Taxonomy" id="220378"/>
    <lineage>
        <taxon>Bacteria</taxon>
        <taxon>Bacillati</taxon>
        <taxon>Actinomycetota</taxon>
        <taxon>Actinomycetes</taxon>
        <taxon>Streptosporangiales</taxon>
        <taxon>Nocardiopsidaceae</taxon>
        <taxon>Nocardiopsis</taxon>
    </lineage>
</organism>
<evidence type="ECO:0000256" key="1">
    <source>
        <dbReference type="ARBA" id="ARBA00022729"/>
    </source>
</evidence>
<dbReference type="Pfam" id="PF13385">
    <property type="entry name" value="Laminin_G_3"/>
    <property type="match status" value="1"/>
</dbReference>
<dbReference type="EMBL" id="JACCFS010000001">
    <property type="protein sequence ID" value="NYJ36517.1"/>
    <property type="molecule type" value="Genomic_DNA"/>
</dbReference>
<dbReference type="Gene3D" id="3.20.20.80">
    <property type="entry name" value="Glycosidases"/>
    <property type="match status" value="1"/>
</dbReference>
<protein>
    <recommendedName>
        <fullName evidence="4">CBM6 domain-containing protein</fullName>
    </recommendedName>
</protein>
<dbReference type="AlphaFoldDB" id="A0A7Z0EQQ0"/>
<keyword evidence="1 3" id="KW-0732">Signal</keyword>
<feature type="signal peptide" evidence="3">
    <location>
        <begin position="1"/>
        <end position="32"/>
    </location>
</feature>
<evidence type="ECO:0000313" key="6">
    <source>
        <dbReference type="Proteomes" id="UP000572051"/>
    </source>
</evidence>
<proteinExistence type="predicted"/>
<reference evidence="5 6" key="1">
    <citation type="submission" date="2020-07" db="EMBL/GenBank/DDBJ databases">
        <title>Sequencing the genomes of 1000 actinobacteria strains.</title>
        <authorList>
            <person name="Klenk H.-P."/>
        </authorList>
    </citation>
    <scope>NUCLEOTIDE SEQUENCE [LARGE SCALE GENOMIC DNA]</scope>
    <source>
        <strain evidence="5 6">DSM 44442</strain>
    </source>
</reference>
<keyword evidence="6" id="KW-1185">Reference proteome</keyword>
<comment type="caution">
    <text evidence="5">The sequence shown here is derived from an EMBL/GenBank/DDBJ whole genome shotgun (WGS) entry which is preliminary data.</text>
</comment>
<name>A0A7Z0EQQ0_9ACTN</name>
<dbReference type="Gene3D" id="2.60.120.260">
    <property type="entry name" value="Galactose-binding domain-like"/>
    <property type="match status" value="3"/>
</dbReference>
<dbReference type="RefSeq" id="WP_179826464.1">
    <property type="nucleotide sequence ID" value="NZ_JACCFS010000001.1"/>
</dbReference>
<dbReference type="InterPro" id="IPR008979">
    <property type="entry name" value="Galactose-bd-like_sf"/>
</dbReference>
<gene>
    <name evidence="5" type="ORF">HNR10_004398</name>
</gene>
<feature type="domain" description="CBM6" evidence="4">
    <location>
        <begin position="779"/>
        <end position="926"/>
    </location>
</feature>
<dbReference type="SUPFAM" id="SSF49899">
    <property type="entry name" value="Concanavalin A-like lectins/glucanases"/>
    <property type="match status" value="1"/>
</dbReference>
<dbReference type="InterPro" id="IPR006558">
    <property type="entry name" value="LamG-like"/>
</dbReference>
<dbReference type="Pfam" id="PF07532">
    <property type="entry name" value="Big_4"/>
    <property type="match status" value="1"/>
</dbReference>
<evidence type="ECO:0000256" key="3">
    <source>
        <dbReference type="SAM" id="SignalP"/>
    </source>
</evidence>
<dbReference type="InterPro" id="IPR013320">
    <property type="entry name" value="ConA-like_dom_sf"/>
</dbReference>
<dbReference type="Proteomes" id="UP000572051">
    <property type="component" value="Unassembled WGS sequence"/>
</dbReference>
<dbReference type="InterPro" id="IPR005084">
    <property type="entry name" value="CBM6"/>
</dbReference>
<accession>A0A7Z0EQQ0</accession>
<dbReference type="InterPro" id="IPR017853">
    <property type="entry name" value="GH"/>
</dbReference>
<feature type="chain" id="PRO_5039262149" description="CBM6 domain-containing protein" evidence="3">
    <location>
        <begin position="33"/>
        <end position="1220"/>
    </location>
</feature>
<keyword evidence="2" id="KW-1015">Disulfide bond</keyword>
<dbReference type="SUPFAM" id="SSF49785">
    <property type="entry name" value="Galactose-binding domain-like"/>
    <property type="match status" value="2"/>
</dbReference>
<sequence length="1220" mass="129787">MTPSRSPRPPRPLRRTVAAAVGLTLATALVHADPAAAAELPAPALHYDFASDDLSTGTITDVSGNERHGTLAHGATAALVEGADGGNALGLPGGAADTGAHVALPADVLDGATDLTASIRVRWSGASAPWQWMYALGTDSTRYLFSTPANGDGRLRTAVTDDGGGTEDQVTGSAALPAGEWRTVTVTLDTEAERVTTYLDGAAVGTARSTLAADDLADGTADLAGYIGRSFYSDPLLEGAVDDFRVYHSALTPEQVAELTVGDVPAPTGLVRDTFDVLTTIGTPPDLPATVPATFSDDYDRPLSAEWEEVDPADYEDTGSFTVAGTVGDRPVTAEVTVIREGQLSIDLSTDTGAFHGGASGSLYGLYGPGLPTDNIIEGMGVRTVATKGQDGSQHPGSDALEVVGPLAGASGGDVYVRTTDYYRGFPYQWPGETPEEKLSGYMDVLATQLDQIQQLAPEVREHIVIEPFNEPEGNMFGTGEWSYDGTSWLDDPTAYFAAWDRAHGMIREALPDVRISGPNTSVLYAQNRDFLAHTVGAGTVPDIISWHELSHPAQIRTSVDRYRQWEREVFAGTEHEGTELPINVNEYAFNYHTSVPGQMVQWMSAIEESKIDAMIAFWNINGNLSDSSVEANRANGQWWLYNSYSRMSGHTVEVAPPFPGENYTLQGLAAVDEEQARARALFGGADGPAWVEFDNVPEDVFGSSVHAWVREIAWSGQLGDSGPPRLVSEEVLEVRDGSVVLDFGGSLPELKESSAYEVVLTPAGQGTPTGVPPTLWQGSFEAEDAEYTGGGYSLNGPEGSPSDVSKFYTSGGYDVGGLRTGSDGALDFTVDVPEAGTYDLRVFANSLYTDERVAELGPTNVFLRVNGGAEQEVFLPLAYKWVVWDHADTRVELEEGENVITLAARSLDGSGATRGDAIIDRVTLELPEPSADTVRYEAELAEPDGATAVYRDRSIERSGASGSGGVDLGREESVTFWVYSAEDAESTIDVHTVSKGRAELAVNGRHVADTGRDTTSVAVSLSGGVNKVTLTGTVRSTIIDGIDVTPSDEHLATTVHQAEEAALGRDAEVVELPRATTGSAVTGIGGAPGNGNTLTFEVEAARAGTYAVRVRYANPETSPTTHYNPNPVARHADIAINGADPRTVLFPPTFHENNFWTLTVPVELERGANTIVFSAEEQPNFDGESLISEDWPDLVLRSPYAPVIDNITVAEFTSGPLRR</sequence>
<dbReference type="SUPFAM" id="SSF51445">
    <property type="entry name" value="(Trans)glycosidases"/>
    <property type="match status" value="1"/>
</dbReference>
<dbReference type="InterPro" id="IPR011081">
    <property type="entry name" value="Big_4"/>
</dbReference>
<evidence type="ECO:0000313" key="5">
    <source>
        <dbReference type="EMBL" id="NYJ36517.1"/>
    </source>
</evidence>
<dbReference type="CDD" id="cd04081">
    <property type="entry name" value="CBM35_galactosidase-like"/>
    <property type="match status" value="1"/>
</dbReference>